<dbReference type="GO" id="GO:0042806">
    <property type="term" value="F:fucose binding"/>
    <property type="evidence" value="ECO:0007669"/>
    <property type="project" value="UniProtKB-ARBA"/>
</dbReference>
<dbReference type="InterPro" id="IPR008397">
    <property type="entry name" value="Alginate_lyase_dom"/>
</dbReference>
<evidence type="ECO:0000259" key="10">
    <source>
        <dbReference type="PROSITE" id="PS51175"/>
    </source>
</evidence>
<dbReference type="GO" id="GO:0046872">
    <property type="term" value="F:metal ion binding"/>
    <property type="evidence" value="ECO:0007669"/>
    <property type="project" value="UniProtKB-KW"/>
</dbReference>
<dbReference type="SUPFAM" id="SSF48230">
    <property type="entry name" value="Chondroitin AC/alginate lyase"/>
    <property type="match status" value="1"/>
</dbReference>
<evidence type="ECO:0000256" key="2">
    <source>
        <dbReference type="ARBA" id="ARBA00010147"/>
    </source>
</evidence>
<organism evidence="11 12">
    <name type="scientific">Marinoscillum furvescens DSM 4134</name>
    <dbReference type="NCBI Taxonomy" id="1122208"/>
    <lineage>
        <taxon>Bacteria</taxon>
        <taxon>Pseudomonadati</taxon>
        <taxon>Bacteroidota</taxon>
        <taxon>Cytophagia</taxon>
        <taxon>Cytophagales</taxon>
        <taxon>Reichenbachiellaceae</taxon>
        <taxon>Marinoscillum</taxon>
    </lineage>
</organism>
<dbReference type="SUPFAM" id="SSF49373">
    <property type="entry name" value="Invasin/intimin cell-adhesion fragments"/>
    <property type="match status" value="2"/>
</dbReference>
<dbReference type="CDD" id="cd04080">
    <property type="entry name" value="CBM6_cellulase-like"/>
    <property type="match status" value="1"/>
</dbReference>
<keyword evidence="5" id="KW-0732">Signal</keyword>
<dbReference type="Gene3D" id="1.50.10.100">
    <property type="entry name" value="Chondroitin AC/alginate lyase"/>
    <property type="match status" value="1"/>
</dbReference>
<comment type="similarity">
    <text evidence="2">Belongs to the fucolectin family.</text>
</comment>
<dbReference type="InterPro" id="IPR008929">
    <property type="entry name" value="Chondroitin_lyas"/>
</dbReference>
<dbReference type="SMART" id="SM00606">
    <property type="entry name" value="CBD_IV"/>
    <property type="match status" value="1"/>
</dbReference>
<evidence type="ECO:0000313" key="12">
    <source>
        <dbReference type="Proteomes" id="UP000256779"/>
    </source>
</evidence>
<keyword evidence="4" id="KW-0479">Metal-binding</keyword>
<dbReference type="InterPro" id="IPR051941">
    <property type="entry name" value="BG_Antigen-Binding_Lectin"/>
</dbReference>
<dbReference type="Pfam" id="PF18962">
    <property type="entry name" value="Por_Secre_tail"/>
    <property type="match status" value="1"/>
</dbReference>
<dbReference type="NCBIfam" id="TIGR04183">
    <property type="entry name" value="Por_Secre_tail"/>
    <property type="match status" value="1"/>
</dbReference>
<accession>A0A3D9KYE5</accession>
<dbReference type="Gene3D" id="2.60.40.1080">
    <property type="match status" value="3"/>
</dbReference>
<evidence type="ECO:0000256" key="6">
    <source>
        <dbReference type="ARBA" id="ARBA00022734"/>
    </source>
</evidence>
<dbReference type="InterPro" id="IPR006584">
    <property type="entry name" value="Cellulose-bd_IV"/>
</dbReference>
<gene>
    <name evidence="11" type="ORF">C7460_12016</name>
</gene>
<dbReference type="SUPFAM" id="SSF49785">
    <property type="entry name" value="Galactose-binding domain-like"/>
    <property type="match status" value="2"/>
</dbReference>
<dbReference type="InterPro" id="IPR005084">
    <property type="entry name" value="CBM6"/>
</dbReference>
<dbReference type="Gene3D" id="2.60.120.260">
    <property type="entry name" value="Galactose-binding domain-like"/>
    <property type="match status" value="2"/>
</dbReference>
<evidence type="ECO:0000313" key="11">
    <source>
        <dbReference type="EMBL" id="RED94621.1"/>
    </source>
</evidence>
<dbReference type="PANTHER" id="PTHR45713">
    <property type="entry name" value="FTP DOMAIN-CONTAINING PROTEIN"/>
    <property type="match status" value="1"/>
</dbReference>
<protein>
    <submittedName>
        <fullName evidence="11">Putative secreted protein (Por secretion system target)</fullName>
    </submittedName>
</protein>
<evidence type="ECO:0000256" key="4">
    <source>
        <dbReference type="ARBA" id="ARBA00022723"/>
    </source>
</evidence>
<evidence type="ECO:0000256" key="7">
    <source>
        <dbReference type="ARBA" id="ARBA00022837"/>
    </source>
</evidence>
<proteinExistence type="inferred from homology"/>
<dbReference type="AlphaFoldDB" id="A0A3D9KYE5"/>
<dbReference type="PANTHER" id="PTHR45713:SF6">
    <property type="entry name" value="F5_8 TYPE C DOMAIN-CONTAINING PROTEIN"/>
    <property type="match status" value="1"/>
</dbReference>
<sequence length="1213" mass="131322">MIKGHTQLMHVSRCHTISLLLVAIFSFIALSVDAQKKFVHPGISHKLSDLQRMKAMIAAGVDPWASSFEHLKNQPKAQYDYPVTVVNQDPSYLVDYSGASANFFKNDATAAYLNALMWYFTEDSRHAEKAIEIFKTWSGLRRSSSTFSLTNGRIVRVIDAAEIIKHTYDGWSDADRKAFEDMLVYPGYSNTEVPEEAIASNDVTFYWRVYNGDPGRIGNQGLLGVRLMMAMGVFLDNEIMYDRAIRHLKGLPHRSDDLPYPSGPPIQGKLTIDCEWGRQWSLNGFESTIEDYGYNEVIGHYIFENGQSQEASRDQAHSIGGVATINLMSEIAWNQGDDLYGHLDNRPLLGMEFHVRYNLSKDVSFEDQPTPWEPTVESGEYIQRVTRHKRRELLKINPGVDCDQERVTRGGTNLGAIYELPLAHYRDRMHLPKDDYKWVERGQQYVIQEIGFEQADLNTVQLPIYGSLMFRRVSPGDPISGFDSNGLPIYAMNNVPGTIEAENFDYFALDGQNRTYHDISAENEGGVYRPGEAVDIAVCSEGGYKVSSIEDGEFLTYTIAAPATGTYSFAVRYSAQSSSGKIAIEIDGEKVSEDVTVPSTGGFDSWEDLTISSAVSLSAGVHSVKLHFSGPSSFELNKLTVTELSTYAVSNLALQGSATQSTSRANDGFASNAIDGDTNGVFASGSVSHTTTQDNPWWQVDLGGKYFIDRLIIYNRTDCCSNRLSNFTVAILDEADHVVFTENPADNPQPSVSIAAGTVGNKVKIQVEGSGAVLSLAEVQVFGYAAPKATQVISFEALPNKKVGDAVFSPGATASSGLRVTYSSSDESVATIVNGKINLVGPGKVIITASQEGNDDYAPAKDVSQTLIVSSATDGSKQNQTITFNEIPQKQMGDVDFSPGAVASSGKDVIYTSGDDAVAIIVNNKISIVGGGSSTITAIQLGNDTYNPTSATQVLHVVKSGQDITFEPLPTKIVGDSPFDPGAVASSGLEITYTSSNEGVAKIVDGLINIVAGGTTTITASQGGSSVYDPAADVSQELRVLKTQEIIFDEFEVKSLGDSPFPAGAVASSGLVISYTSSDESVAIVDEHGTISLKGGGITTITASQPGNDAYSAAEDVSQNLAVIGGAVLNAQTKNKPFCYPNPVHDIAIVTVGEASYHNYTILSMDGRSVRYERIHDDSMDQLPLNFKGLSPGIYIVKLSGLSQEHRFKVIKK</sequence>
<keyword evidence="6" id="KW-0430">Lectin</keyword>
<evidence type="ECO:0000256" key="1">
    <source>
        <dbReference type="ARBA" id="ARBA00002219"/>
    </source>
</evidence>
<dbReference type="InterPro" id="IPR006585">
    <property type="entry name" value="FTP1"/>
</dbReference>
<keyword evidence="8" id="KW-1015">Disulfide bond</keyword>
<dbReference type="GO" id="GO:0010185">
    <property type="term" value="P:regulation of cellular defense response"/>
    <property type="evidence" value="ECO:0007669"/>
    <property type="project" value="UniProtKB-ARBA"/>
</dbReference>
<dbReference type="EMBL" id="QREG01000020">
    <property type="protein sequence ID" value="RED94621.1"/>
    <property type="molecule type" value="Genomic_DNA"/>
</dbReference>
<evidence type="ECO:0000256" key="3">
    <source>
        <dbReference type="ARBA" id="ARBA00011233"/>
    </source>
</evidence>
<dbReference type="InterPro" id="IPR008964">
    <property type="entry name" value="Invasin/intimin_cell_adhesion"/>
</dbReference>
<dbReference type="Pfam" id="PF03422">
    <property type="entry name" value="CBM_6"/>
    <property type="match status" value="1"/>
</dbReference>
<comment type="caution">
    <text evidence="11">The sequence shown here is derived from an EMBL/GenBank/DDBJ whole genome shotgun (WGS) entry which is preliminary data.</text>
</comment>
<dbReference type="SMART" id="SM00607">
    <property type="entry name" value="FTP"/>
    <property type="match status" value="1"/>
</dbReference>
<dbReference type="InterPro" id="IPR008979">
    <property type="entry name" value="Galactose-bd-like_sf"/>
</dbReference>
<name>A0A3D9KYE5_MARFU</name>
<dbReference type="PROSITE" id="PS51175">
    <property type="entry name" value="CBM6"/>
    <property type="match status" value="1"/>
</dbReference>
<keyword evidence="12" id="KW-1185">Reference proteome</keyword>
<reference evidence="11 12" key="1">
    <citation type="submission" date="2018-07" db="EMBL/GenBank/DDBJ databases">
        <title>Genomic Encyclopedia of Type Strains, Phase IV (KMG-IV): sequencing the most valuable type-strain genomes for metagenomic binning, comparative biology and taxonomic classification.</title>
        <authorList>
            <person name="Goeker M."/>
        </authorList>
    </citation>
    <scope>NUCLEOTIDE SEQUENCE [LARGE SCALE GENOMIC DNA]</scope>
    <source>
        <strain evidence="11 12">DSM 4134</strain>
    </source>
</reference>
<dbReference type="Pfam" id="PF05426">
    <property type="entry name" value="Alginate_lyase"/>
    <property type="match status" value="1"/>
</dbReference>
<dbReference type="GO" id="GO:0042597">
    <property type="term" value="C:periplasmic space"/>
    <property type="evidence" value="ECO:0007669"/>
    <property type="project" value="InterPro"/>
</dbReference>
<comment type="subunit">
    <text evidence="3">Homotrimer.</text>
</comment>
<feature type="domain" description="CBM6" evidence="10">
    <location>
        <begin position="497"/>
        <end position="642"/>
    </location>
</feature>
<dbReference type="InterPro" id="IPR026444">
    <property type="entry name" value="Secre_tail"/>
</dbReference>
<keyword evidence="9" id="KW-0456">Lyase</keyword>
<evidence type="ECO:0000256" key="5">
    <source>
        <dbReference type="ARBA" id="ARBA00022729"/>
    </source>
</evidence>
<dbReference type="Proteomes" id="UP000256779">
    <property type="component" value="Unassembled WGS sequence"/>
</dbReference>
<keyword evidence="7" id="KW-0106">Calcium</keyword>
<dbReference type="Pfam" id="PF22633">
    <property type="entry name" value="F5_F8_type_C_2"/>
    <property type="match status" value="1"/>
</dbReference>
<comment type="function">
    <text evidence="1">Acts as a defensive agent. Recognizes blood group fucosylated oligosaccharides including A, B, H and Lewis B-type antigens. Does not recognize Lewis A antigen and has low affinity for monovalent haptens.</text>
</comment>
<evidence type="ECO:0000256" key="8">
    <source>
        <dbReference type="ARBA" id="ARBA00023157"/>
    </source>
</evidence>
<dbReference type="GO" id="GO:0016829">
    <property type="term" value="F:lyase activity"/>
    <property type="evidence" value="ECO:0007669"/>
    <property type="project" value="UniProtKB-KW"/>
</dbReference>
<evidence type="ECO:0000256" key="9">
    <source>
        <dbReference type="ARBA" id="ARBA00023239"/>
    </source>
</evidence>